<proteinExistence type="predicted"/>
<evidence type="ECO:0000313" key="5">
    <source>
        <dbReference type="Proteomes" id="UP001149140"/>
    </source>
</evidence>
<keyword evidence="4" id="KW-0012">Acyltransferase</keyword>
<feature type="transmembrane region" description="Helical" evidence="1">
    <location>
        <begin position="338"/>
        <end position="359"/>
    </location>
</feature>
<keyword evidence="1" id="KW-1133">Transmembrane helix</keyword>
<feature type="transmembrane region" description="Helical" evidence="1">
    <location>
        <begin position="12"/>
        <end position="28"/>
    </location>
</feature>
<feature type="transmembrane region" description="Helical" evidence="1">
    <location>
        <begin position="284"/>
        <end position="301"/>
    </location>
</feature>
<dbReference type="AlphaFoldDB" id="A0A9X3MQ59"/>
<dbReference type="PANTHER" id="PTHR23028:SF53">
    <property type="entry name" value="ACYL_TRANSF_3 DOMAIN-CONTAINING PROTEIN"/>
    <property type="match status" value="1"/>
</dbReference>
<dbReference type="Pfam" id="PF01757">
    <property type="entry name" value="Acyl_transf_3"/>
    <property type="match status" value="1"/>
</dbReference>
<feature type="transmembrane region" description="Helical" evidence="1">
    <location>
        <begin position="307"/>
        <end position="326"/>
    </location>
</feature>
<keyword evidence="1" id="KW-0472">Membrane</keyword>
<dbReference type="EMBL" id="JAPDOD010000003">
    <property type="protein sequence ID" value="MDA0159716.1"/>
    <property type="molecule type" value="Genomic_DNA"/>
</dbReference>
<evidence type="ECO:0000256" key="1">
    <source>
        <dbReference type="SAM" id="Phobius"/>
    </source>
</evidence>
<dbReference type="InterPro" id="IPR043968">
    <property type="entry name" value="SGNH"/>
</dbReference>
<gene>
    <name evidence="4" type="ORF">OM076_05540</name>
</gene>
<protein>
    <submittedName>
        <fullName evidence="4">Acyltransferase</fullName>
    </submittedName>
</protein>
<reference evidence="4" key="1">
    <citation type="submission" date="2022-10" db="EMBL/GenBank/DDBJ databases">
        <title>The WGS of Solirubrobacter ginsenosidimutans DSM 21036.</title>
        <authorList>
            <person name="Jiang Z."/>
        </authorList>
    </citation>
    <scope>NUCLEOTIDE SEQUENCE</scope>
    <source>
        <strain evidence="4">DSM 21036</strain>
    </source>
</reference>
<dbReference type="PANTHER" id="PTHR23028">
    <property type="entry name" value="ACETYLTRANSFERASE"/>
    <property type="match status" value="1"/>
</dbReference>
<accession>A0A9X3MQ59</accession>
<dbReference type="InterPro" id="IPR002656">
    <property type="entry name" value="Acyl_transf_3_dom"/>
</dbReference>
<evidence type="ECO:0000259" key="3">
    <source>
        <dbReference type="Pfam" id="PF19040"/>
    </source>
</evidence>
<organism evidence="4 5">
    <name type="scientific">Solirubrobacter ginsenosidimutans</name>
    <dbReference type="NCBI Taxonomy" id="490573"/>
    <lineage>
        <taxon>Bacteria</taxon>
        <taxon>Bacillati</taxon>
        <taxon>Actinomycetota</taxon>
        <taxon>Thermoleophilia</taxon>
        <taxon>Solirubrobacterales</taxon>
        <taxon>Solirubrobacteraceae</taxon>
        <taxon>Solirubrobacter</taxon>
    </lineage>
</organism>
<dbReference type="InterPro" id="IPR050879">
    <property type="entry name" value="Acyltransferase_3"/>
</dbReference>
<dbReference type="RefSeq" id="WP_270038486.1">
    <property type="nucleotide sequence ID" value="NZ_JAPDOD010000003.1"/>
</dbReference>
<dbReference type="GO" id="GO:0016747">
    <property type="term" value="F:acyltransferase activity, transferring groups other than amino-acyl groups"/>
    <property type="evidence" value="ECO:0007669"/>
    <property type="project" value="InterPro"/>
</dbReference>
<dbReference type="Proteomes" id="UP001149140">
    <property type="component" value="Unassembled WGS sequence"/>
</dbReference>
<evidence type="ECO:0000313" key="4">
    <source>
        <dbReference type="EMBL" id="MDA0159716.1"/>
    </source>
</evidence>
<feature type="transmembrane region" description="Helical" evidence="1">
    <location>
        <begin position="244"/>
        <end position="263"/>
    </location>
</feature>
<sequence length="655" mass="70384">MATDGVRPDIQALRALAVVLVVLFHWWPSALPGGYIGVDVFFVISGFLITSLLLREIDRSGRVSLTRFWARRARRILPAALLTLLVCALATVLVVPIGLWPQFLAELRASTVYVQNWQLAADASDYFAVAEHVRSPVQHFWSLSVEEQFYVLWPAVLAVAAGRRRTLVAAIAALTAVSLAYSLYETGGDPAAAYFVTPARAWEFGAGGLLAAAGPASRPSAALCCAGLGAILVGAVRFSPATPFPGVAALVPVLGAAAVIHAGPSVRALAVRPVQFLGNHSYSIYLWHWPLLVLAPFVLAHELDPGVKVVLLAVTLVLAWLSKRLVEDPVRTSVRLTPWWTFSAAGAATLGVLAVVAGATASVDDQLRQARHASQTVLAAAPKCFGAAAHDREHPCRNPALRLSVVPTPLEAHALPNLPCPVVERRGPLQVCTFGARTGTAVALLGDSHASHWRAALDVAARSSGWHGLSMTHTGCPLSIAAPALQEPERSLCEDWRRHVFAWFPHHPEVSTVFVSAISAPREDFEAEVRGYLGAWERLPATVQRIVVLRDTPRVRGNTDVCVERELARHHEAGPACAVPRSGAVARDAEAVAASRLRTGRVRVVDLTDFLCDPRRCQPVIGGALVYKDNNHLTTVFSRSLGPYLRLAIERAGTP</sequence>
<keyword evidence="5" id="KW-1185">Reference proteome</keyword>
<keyword evidence="1" id="KW-0812">Transmembrane</keyword>
<dbReference type="GO" id="GO:0009103">
    <property type="term" value="P:lipopolysaccharide biosynthetic process"/>
    <property type="evidence" value="ECO:0007669"/>
    <property type="project" value="TreeGrafter"/>
</dbReference>
<evidence type="ECO:0000259" key="2">
    <source>
        <dbReference type="Pfam" id="PF01757"/>
    </source>
</evidence>
<feature type="transmembrane region" description="Helical" evidence="1">
    <location>
        <begin position="34"/>
        <end position="55"/>
    </location>
</feature>
<name>A0A9X3MQ59_9ACTN</name>
<comment type="caution">
    <text evidence="4">The sequence shown here is derived from an EMBL/GenBank/DDBJ whole genome shotgun (WGS) entry which is preliminary data.</text>
</comment>
<keyword evidence="4" id="KW-0808">Transferase</keyword>
<dbReference type="Pfam" id="PF19040">
    <property type="entry name" value="SGNH"/>
    <property type="match status" value="1"/>
</dbReference>
<dbReference type="GO" id="GO:0016020">
    <property type="term" value="C:membrane"/>
    <property type="evidence" value="ECO:0007669"/>
    <property type="project" value="TreeGrafter"/>
</dbReference>
<feature type="domain" description="Acyltransferase 3" evidence="2">
    <location>
        <begin position="9"/>
        <end position="321"/>
    </location>
</feature>
<feature type="domain" description="SGNH" evidence="3">
    <location>
        <begin position="428"/>
        <end position="644"/>
    </location>
</feature>
<feature type="transmembrane region" description="Helical" evidence="1">
    <location>
        <begin position="76"/>
        <end position="100"/>
    </location>
</feature>